<dbReference type="Proteomes" id="UP000656319">
    <property type="component" value="Unassembled WGS sequence"/>
</dbReference>
<proteinExistence type="predicted"/>
<accession>A0ABM8NJV1</accession>
<comment type="caution">
    <text evidence="1">The sequence shown here is derived from an EMBL/GenBank/DDBJ whole genome shotgun (WGS) entry which is preliminary data.</text>
</comment>
<protein>
    <recommendedName>
        <fullName evidence="3">DUF4261 domain-containing protein</fullName>
    </recommendedName>
</protein>
<dbReference type="EMBL" id="CAJHCQ010000005">
    <property type="protein sequence ID" value="CAD6529152.1"/>
    <property type="molecule type" value="Genomic_DNA"/>
</dbReference>
<gene>
    <name evidence="1" type="ORF">LMG27952_02267</name>
</gene>
<evidence type="ECO:0000313" key="1">
    <source>
        <dbReference type="EMBL" id="CAD6529152.1"/>
    </source>
</evidence>
<evidence type="ECO:0000313" key="2">
    <source>
        <dbReference type="Proteomes" id="UP000656319"/>
    </source>
</evidence>
<keyword evidence="2" id="KW-1185">Reference proteome</keyword>
<dbReference type="RefSeq" id="WP_201696016.1">
    <property type="nucleotide sequence ID" value="NZ_CAJHCQ010000005.1"/>
</dbReference>
<name>A0ABM8NJV1_9BURK</name>
<organism evidence="1 2">
    <name type="scientific">Paraburkholderia hiiakae</name>
    <dbReference type="NCBI Taxonomy" id="1081782"/>
    <lineage>
        <taxon>Bacteria</taxon>
        <taxon>Pseudomonadati</taxon>
        <taxon>Pseudomonadota</taxon>
        <taxon>Betaproteobacteria</taxon>
        <taxon>Burkholderiales</taxon>
        <taxon>Burkholderiaceae</taxon>
        <taxon>Paraburkholderia</taxon>
    </lineage>
</organism>
<evidence type="ECO:0008006" key="3">
    <source>
        <dbReference type="Google" id="ProtNLM"/>
    </source>
</evidence>
<reference evidence="1 2" key="1">
    <citation type="submission" date="2020-10" db="EMBL/GenBank/DDBJ databases">
        <authorList>
            <person name="Peeters C."/>
        </authorList>
    </citation>
    <scope>NUCLEOTIDE SEQUENCE [LARGE SCALE GENOMIC DNA]</scope>
    <source>
        <strain evidence="1 2">LMG 27952</strain>
    </source>
</reference>
<sequence length="295" mass="33355">MTSNEGVQTLQMTDVTLKLLSPEEPLTKTELELIQLKRYQELAGTSAKDMAFILLEQGDRPDFWIERNGQKLGLDVAAFAFDKRRQAIAQFRLIKGRLRREYRAGRLRQCVGLNIVLQFSTAFIPRPENIDPAISELVEMFEGLEPDHEAWATLDGEKWVMGEVPDPFPMGEKGVTSDGSIEWYVAGPSMHNNRFVLECGFNVEHQYLATAGGADVKQRLDKIIAKHDKADQRIDELVIIAGGPDNDGEAVFDESMLASFFVTQWQGQVETPNHAKRVVLLNWQANTLHVLYERP</sequence>